<proteinExistence type="predicted"/>
<dbReference type="Proteomes" id="UP001370100">
    <property type="component" value="Unassembled WGS sequence"/>
</dbReference>
<protein>
    <submittedName>
        <fullName evidence="1">CaiB/BaiF CoA-transferase family protein</fullName>
    </submittedName>
</protein>
<sequence length="362" mass="38551">MGPLDGLKVVELAAVGPGPHAGMYLADLGADIVRIDRLGGEQIGRPDASDPMLRGRRRVDADLKTDEGRATLRALVEHADVLLEGYRPGVVERLGVGPDELLAVNPRLVYARATGWGREGPLADRGGHDLNYLSLTGALHALGAADACPPPPLNMVGDYGGGSMLLLTGVLAGLWHAARTGRGQVVDAAMIDGVVGLSQKVWSLLAQDRWVDARESNVIDGHAPYYRTYRCADGGFMAVAAIERKFYAQLLDGLGLDPADVPDRDDRHAWGRLAARFEEVFATRPRPEWEAVFADLDACTTPVLSWSEAPHHPQIAARGSIVHAHGAHQAGPAPRFSATPPALPAPMADPIPLDHVLAGWAP</sequence>
<name>A0ABU8ND38_9PSEU</name>
<evidence type="ECO:0000313" key="2">
    <source>
        <dbReference type="Proteomes" id="UP001370100"/>
    </source>
</evidence>
<dbReference type="PANTHER" id="PTHR48228">
    <property type="entry name" value="SUCCINYL-COA--D-CITRAMALATE COA-TRANSFERASE"/>
    <property type="match status" value="1"/>
</dbReference>
<dbReference type="Gene3D" id="3.40.50.10540">
    <property type="entry name" value="Crotonobetainyl-coa:carnitine coa-transferase, domain 1"/>
    <property type="match status" value="1"/>
</dbReference>
<accession>A0ABU8ND38</accession>
<dbReference type="Pfam" id="PF02515">
    <property type="entry name" value="CoA_transf_3"/>
    <property type="match status" value="1"/>
</dbReference>
<dbReference type="RefSeq" id="WP_337718512.1">
    <property type="nucleotide sequence ID" value="NZ_JBBEGL010000012.1"/>
</dbReference>
<evidence type="ECO:0000313" key="1">
    <source>
        <dbReference type="EMBL" id="MEJ2890314.1"/>
    </source>
</evidence>
<dbReference type="SUPFAM" id="SSF89796">
    <property type="entry name" value="CoA-transferase family III (CaiB/BaiF)"/>
    <property type="match status" value="1"/>
</dbReference>
<dbReference type="InterPro" id="IPR023606">
    <property type="entry name" value="CoA-Trfase_III_dom_1_sf"/>
</dbReference>
<comment type="caution">
    <text evidence="1">The sequence shown here is derived from an EMBL/GenBank/DDBJ whole genome shotgun (WGS) entry which is preliminary data.</text>
</comment>
<dbReference type="InterPro" id="IPR044855">
    <property type="entry name" value="CoA-Trfase_III_dom3_sf"/>
</dbReference>
<dbReference type="Gene3D" id="3.30.1540.10">
    <property type="entry name" value="formyl-coa transferase, domain 3"/>
    <property type="match status" value="1"/>
</dbReference>
<dbReference type="InterPro" id="IPR050509">
    <property type="entry name" value="CoA-transferase_III"/>
</dbReference>
<dbReference type="PANTHER" id="PTHR48228:SF5">
    <property type="entry name" value="ALPHA-METHYLACYL-COA RACEMASE"/>
    <property type="match status" value="1"/>
</dbReference>
<gene>
    <name evidence="1" type="ORF">WCD41_27910</name>
</gene>
<dbReference type="EMBL" id="JBBEGL010000012">
    <property type="protein sequence ID" value="MEJ2890314.1"/>
    <property type="molecule type" value="Genomic_DNA"/>
</dbReference>
<dbReference type="InterPro" id="IPR003673">
    <property type="entry name" value="CoA-Trfase_fam_III"/>
</dbReference>
<reference evidence="1 2" key="1">
    <citation type="submission" date="2024-03" db="EMBL/GenBank/DDBJ databases">
        <title>Actinomycetospora sp. OC33-EN06, a novel actinomycete isolated from wild orchid (Aerides multiflora).</title>
        <authorList>
            <person name="Suriyachadkun C."/>
        </authorList>
    </citation>
    <scope>NUCLEOTIDE SEQUENCE [LARGE SCALE GENOMIC DNA]</scope>
    <source>
        <strain evidence="1 2">OC33-EN06</strain>
    </source>
</reference>
<keyword evidence="2" id="KW-1185">Reference proteome</keyword>
<organism evidence="1 2">
    <name type="scientific">Actinomycetospora aeridis</name>
    <dbReference type="NCBI Taxonomy" id="3129231"/>
    <lineage>
        <taxon>Bacteria</taxon>
        <taxon>Bacillati</taxon>
        <taxon>Actinomycetota</taxon>
        <taxon>Actinomycetes</taxon>
        <taxon>Pseudonocardiales</taxon>
        <taxon>Pseudonocardiaceae</taxon>
        <taxon>Actinomycetospora</taxon>
    </lineage>
</organism>